<reference evidence="2 3" key="1">
    <citation type="submission" date="2024-10" db="EMBL/GenBank/DDBJ databases">
        <authorList>
            <person name="Kim D."/>
        </authorList>
    </citation>
    <scope>NUCLEOTIDE SEQUENCE [LARGE SCALE GENOMIC DNA]</scope>
    <source>
        <strain evidence="2">BH-2024</strain>
    </source>
</reference>
<gene>
    <name evidence="2" type="ORF">niasHT_011266</name>
</gene>
<feature type="compositionally biased region" description="Polar residues" evidence="1">
    <location>
        <begin position="149"/>
        <end position="158"/>
    </location>
</feature>
<sequence length="228" mass="27194">MADNCQFNRQIYEPANGKRHNEQIKAEMIRLVWSASQIHRSEMIGRTFGQNRTKRAHSPLKTFANEFRTFLYFEKKNDFPISRIWISFLFVALTSSLLKRREFCTTIGKYLRIFPSARKRDKKQSEKREQSSQRRSSTLYEWVGKDGTSRQNAKNKQTQLERHCRELGERRRRVNEYFCQFVLNRKHRRKKVPMPINQNNNLNCSPILSSINAKYDPFPKQSVDPSQK</sequence>
<organism evidence="2 3">
    <name type="scientific">Heterodera trifolii</name>
    <dbReference type="NCBI Taxonomy" id="157864"/>
    <lineage>
        <taxon>Eukaryota</taxon>
        <taxon>Metazoa</taxon>
        <taxon>Ecdysozoa</taxon>
        <taxon>Nematoda</taxon>
        <taxon>Chromadorea</taxon>
        <taxon>Rhabditida</taxon>
        <taxon>Tylenchina</taxon>
        <taxon>Tylenchomorpha</taxon>
        <taxon>Tylenchoidea</taxon>
        <taxon>Heteroderidae</taxon>
        <taxon>Heteroderinae</taxon>
        <taxon>Heterodera</taxon>
    </lineage>
</organism>
<feature type="region of interest" description="Disordered" evidence="1">
    <location>
        <begin position="118"/>
        <end position="159"/>
    </location>
</feature>
<proteinExistence type="predicted"/>
<evidence type="ECO:0000313" key="3">
    <source>
        <dbReference type="Proteomes" id="UP001620626"/>
    </source>
</evidence>
<dbReference type="Proteomes" id="UP001620626">
    <property type="component" value="Unassembled WGS sequence"/>
</dbReference>
<protein>
    <submittedName>
        <fullName evidence="2">Uncharacterized protein</fullName>
    </submittedName>
</protein>
<feature type="compositionally biased region" description="Basic and acidic residues" evidence="1">
    <location>
        <begin position="123"/>
        <end position="132"/>
    </location>
</feature>
<comment type="caution">
    <text evidence="2">The sequence shown here is derived from an EMBL/GenBank/DDBJ whole genome shotgun (WGS) entry which is preliminary data.</text>
</comment>
<name>A0ABD2L6E4_9BILA</name>
<keyword evidence="3" id="KW-1185">Reference proteome</keyword>
<dbReference type="EMBL" id="JBICBT010000530">
    <property type="protein sequence ID" value="KAL3110761.1"/>
    <property type="molecule type" value="Genomic_DNA"/>
</dbReference>
<accession>A0ABD2L6E4</accession>
<evidence type="ECO:0000256" key="1">
    <source>
        <dbReference type="SAM" id="MobiDB-lite"/>
    </source>
</evidence>
<evidence type="ECO:0000313" key="2">
    <source>
        <dbReference type="EMBL" id="KAL3110761.1"/>
    </source>
</evidence>
<dbReference type="AlphaFoldDB" id="A0ABD2L6E4"/>